<evidence type="ECO:0000313" key="2">
    <source>
        <dbReference type="Proteomes" id="UP000287651"/>
    </source>
</evidence>
<gene>
    <name evidence="1" type="ORF">B296_00045483</name>
</gene>
<dbReference type="EMBL" id="AMZH03013238">
    <property type="protein sequence ID" value="RRT49613.1"/>
    <property type="molecule type" value="Genomic_DNA"/>
</dbReference>
<proteinExistence type="predicted"/>
<protein>
    <submittedName>
        <fullName evidence="1">Uncharacterized protein</fullName>
    </submittedName>
</protein>
<organism evidence="1 2">
    <name type="scientific">Ensete ventricosum</name>
    <name type="common">Abyssinian banana</name>
    <name type="synonym">Musa ensete</name>
    <dbReference type="NCBI Taxonomy" id="4639"/>
    <lineage>
        <taxon>Eukaryota</taxon>
        <taxon>Viridiplantae</taxon>
        <taxon>Streptophyta</taxon>
        <taxon>Embryophyta</taxon>
        <taxon>Tracheophyta</taxon>
        <taxon>Spermatophyta</taxon>
        <taxon>Magnoliopsida</taxon>
        <taxon>Liliopsida</taxon>
        <taxon>Zingiberales</taxon>
        <taxon>Musaceae</taxon>
        <taxon>Ensete</taxon>
    </lineage>
</organism>
<evidence type="ECO:0000313" key="1">
    <source>
        <dbReference type="EMBL" id="RRT49613.1"/>
    </source>
</evidence>
<name>A0A426YD41_ENSVE</name>
<sequence length="125" mass="13946">MQGEEIARGRRIGIVRATPDSRFFLFFSLFFGYCLKSAANGRNRSLPPDSGRQRSKSTITGRFWVVTGWKLPQSAVSPSTSGIDRYCYRTVSIGLGDSKDETCHCPWDWNSKIGADPYQMQLAAG</sequence>
<dbReference type="Proteomes" id="UP000287651">
    <property type="component" value="Unassembled WGS sequence"/>
</dbReference>
<reference evidence="1 2" key="1">
    <citation type="journal article" date="2014" name="Agronomy (Basel)">
        <title>A Draft Genome Sequence for Ensete ventricosum, the Drought-Tolerant Tree Against Hunger.</title>
        <authorList>
            <person name="Harrison J."/>
            <person name="Moore K.A."/>
            <person name="Paszkiewicz K."/>
            <person name="Jones T."/>
            <person name="Grant M."/>
            <person name="Ambacheew D."/>
            <person name="Muzemil S."/>
            <person name="Studholme D.J."/>
        </authorList>
    </citation>
    <scope>NUCLEOTIDE SEQUENCE [LARGE SCALE GENOMIC DNA]</scope>
</reference>
<dbReference type="AlphaFoldDB" id="A0A426YD41"/>
<accession>A0A426YD41</accession>
<comment type="caution">
    <text evidence="1">The sequence shown here is derived from an EMBL/GenBank/DDBJ whole genome shotgun (WGS) entry which is preliminary data.</text>
</comment>